<evidence type="ECO:0000313" key="2">
    <source>
        <dbReference type="EMBL" id="KAG7333682.1"/>
    </source>
</evidence>
<evidence type="ECO:0000256" key="1">
    <source>
        <dbReference type="SAM" id="MobiDB-lite"/>
    </source>
</evidence>
<protein>
    <submittedName>
        <fullName evidence="2">Uncharacterized protein</fullName>
    </submittedName>
</protein>
<reference evidence="2 3" key="1">
    <citation type="submission" date="2021-06" db="EMBL/GenBank/DDBJ databases">
        <title>Chromosome-level genome assembly of the red-tail catfish (Hemibagrus wyckioides).</title>
        <authorList>
            <person name="Shao F."/>
        </authorList>
    </citation>
    <scope>NUCLEOTIDE SEQUENCE [LARGE SCALE GENOMIC DNA]</scope>
    <source>
        <strain evidence="2">EC202008001</strain>
        <tissue evidence="2">Blood</tissue>
    </source>
</reference>
<comment type="caution">
    <text evidence="2">The sequence shown here is derived from an EMBL/GenBank/DDBJ whole genome shotgun (WGS) entry which is preliminary data.</text>
</comment>
<feature type="region of interest" description="Disordered" evidence="1">
    <location>
        <begin position="1"/>
        <end position="20"/>
    </location>
</feature>
<name>A0A9D3SRA3_9TELE</name>
<proteinExistence type="predicted"/>
<organism evidence="2 3">
    <name type="scientific">Hemibagrus wyckioides</name>
    <dbReference type="NCBI Taxonomy" id="337641"/>
    <lineage>
        <taxon>Eukaryota</taxon>
        <taxon>Metazoa</taxon>
        <taxon>Chordata</taxon>
        <taxon>Craniata</taxon>
        <taxon>Vertebrata</taxon>
        <taxon>Euteleostomi</taxon>
        <taxon>Actinopterygii</taxon>
        <taxon>Neopterygii</taxon>
        <taxon>Teleostei</taxon>
        <taxon>Ostariophysi</taxon>
        <taxon>Siluriformes</taxon>
        <taxon>Bagridae</taxon>
        <taxon>Hemibagrus</taxon>
    </lineage>
</organism>
<accession>A0A9D3SRA3</accession>
<sequence length="158" mass="18163">MKRGMNPRRKERPRRKYANGKKMMTAIKDVSEGSLKGEMHNCDASQSISNHEPHETLETPSIKSINIFRKNSPRQRSRDTSLFRTNQNPECRACSCRNNPSFLTINKFRIRRNGDEKTLVSGGNYSLEEKISKELKHAGFFSSDSMEDTSSQRTINHV</sequence>
<keyword evidence="3" id="KW-1185">Reference proteome</keyword>
<gene>
    <name evidence="2" type="ORF">KOW79_002089</name>
</gene>
<evidence type="ECO:0000313" key="3">
    <source>
        <dbReference type="Proteomes" id="UP000824219"/>
    </source>
</evidence>
<dbReference type="AlphaFoldDB" id="A0A9D3SRA3"/>
<feature type="compositionally biased region" description="Basic residues" evidence="1">
    <location>
        <begin position="1"/>
        <end position="19"/>
    </location>
</feature>
<dbReference type="EMBL" id="JAHKSW010000003">
    <property type="protein sequence ID" value="KAG7333682.1"/>
    <property type="molecule type" value="Genomic_DNA"/>
</dbReference>
<dbReference type="Proteomes" id="UP000824219">
    <property type="component" value="Linkage Group LG03"/>
</dbReference>
<feature type="region of interest" description="Disordered" evidence="1">
    <location>
        <begin position="46"/>
        <end position="84"/>
    </location>
</feature>